<dbReference type="Gene3D" id="3.80.10.10">
    <property type="entry name" value="Ribonuclease Inhibitor"/>
    <property type="match status" value="2"/>
</dbReference>
<comment type="caution">
    <text evidence="7">The sequence shown here is derived from an EMBL/GenBank/DDBJ whole genome shotgun (WGS) entry which is preliminary data.</text>
</comment>
<evidence type="ECO:0000256" key="4">
    <source>
        <dbReference type="SAM" id="MobiDB-lite"/>
    </source>
</evidence>
<keyword evidence="2 6" id="KW-0732">Signal</keyword>
<dbReference type="InterPro" id="IPR050541">
    <property type="entry name" value="LRR_TM_domain-containing"/>
</dbReference>
<keyword evidence="5" id="KW-0472">Membrane</keyword>
<name>A0A6G0ZQ99_APHCR</name>
<reference evidence="7 8" key="1">
    <citation type="submission" date="2019-08" db="EMBL/GenBank/DDBJ databases">
        <title>Whole genome of Aphis craccivora.</title>
        <authorList>
            <person name="Voronova N.V."/>
            <person name="Shulinski R.S."/>
            <person name="Bandarenka Y.V."/>
            <person name="Zhorov D.G."/>
            <person name="Warner D."/>
        </authorList>
    </citation>
    <scope>NUCLEOTIDE SEQUENCE [LARGE SCALE GENOMIC DNA]</scope>
    <source>
        <strain evidence="7">180601</strain>
        <tissue evidence="7">Whole Body</tissue>
    </source>
</reference>
<dbReference type="InterPro" id="IPR001611">
    <property type="entry name" value="Leu-rich_rpt"/>
</dbReference>
<feature type="transmembrane region" description="Helical" evidence="5">
    <location>
        <begin position="453"/>
        <end position="474"/>
    </location>
</feature>
<keyword evidence="8" id="KW-1185">Reference proteome</keyword>
<dbReference type="PANTHER" id="PTHR24369">
    <property type="entry name" value="ANTIGEN BSP, PUTATIVE-RELATED"/>
    <property type="match status" value="1"/>
</dbReference>
<dbReference type="InterPro" id="IPR032675">
    <property type="entry name" value="LRR_dom_sf"/>
</dbReference>
<feature type="signal peptide" evidence="6">
    <location>
        <begin position="1"/>
        <end position="22"/>
    </location>
</feature>
<accession>A0A6G0ZQ99</accession>
<dbReference type="OrthoDB" id="676979at2759"/>
<gene>
    <name evidence="7" type="ORF">FWK35_00009256</name>
</gene>
<keyword evidence="5" id="KW-0812">Transmembrane</keyword>
<evidence type="ECO:0000256" key="2">
    <source>
        <dbReference type="ARBA" id="ARBA00022729"/>
    </source>
</evidence>
<evidence type="ECO:0000256" key="5">
    <source>
        <dbReference type="SAM" id="Phobius"/>
    </source>
</evidence>
<dbReference type="AlphaFoldDB" id="A0A6G0ZQ99"/>
<evidence type="ECO:0000256" key="3">
    <source>
        <dbReference type="ARBA" id="ARBA00022737"/>
    </source>
</evidence>
<evidence type="ECO:0000313" key="8">
    <source>
        <dbReference type="Proteomes" id="UP000478052"/>
    </source>
</evidence>
<protein>
    <submittedName>
        <fullName evidence="7">Protein windpipe-like</fullName>
    </submittedName>
</protein>
<sequence length="605" mass="66490">MIPQAMQALMVLCALFIASASATPCPHPCKCFTTENGIQVANCTNLPDQMTTAWPQKILRIHFETDRGTTVMLKNKVFKHFPRLTYLDITGGTIHYVGNLAFDGLPELVELNLVGTGIRKLHRNTFTSNRKLAFLSLSKNPRLFVGPSFLASESITELDLSECGLTTLKSVYFKSLPNLKYLFATKNDLKVLGTQFGPPGVKFVNLAHNKIEYIYEDLETYKRLRTIDLTGNPVNCTCELSEIDKKLSSRGVAFGNSIMCNNTGKPLGDMLEVCSDKEMMGDDPMDMYQEDHLLKIDKSTIHSMEELEESGSGSGSGDGEIITMIDIKSTAQTEIKDVHNDTQINEVKNNTQIEEVLTKTHVNETFIVPNIETTSIEPTTAVYVSSKDVTEETTILPSEEVMVHVQPTIHPSDSNSSTMRSSMDRGIVSQTIQAPEDEENVQNKVAEFLKSNVGITGTAAILAIVIIAIVYKAVCLGKSRSHSTVACNDKSVELKDIKYEAANTEDTHNHRDDSPASSVEENLLGDHDSDDEDDSNGYNEDDMSSTLAMNGHAQNGLLNSVMDAVNNKEEPSKSASDGQDVPTKVIVKLCETPKASRPITINNVH</sequence>
<organism evidence="7 8">
    <name type="scientific">Aphis craccivora</name>
    <name type="common">Cowpea aphid</name>
    <dbReference type="NCBI Taxonomy" id="307492"/>
    <lineage>
        <taxon>Eukaryota</taxon>
        <taxon>Metazoa</taxon>
        <taxon>Ecdysozoa</taxon>
        <taxon>Arthropoda</taxon>
        <taxon>Hexapoda</taxon>
        <taxon>Insecta</taxon>
        <taxon>Pterygota</taxon>
        <taxon>Neoptera</taxon>
        <taxon>Paraneoptera</taxon>
        <taxon>Hemiptera</taxon>
        <taxon>Sternorrhyncha</taxon>
        <taxon>Aphidomorpha</taxon>
        <taxon>Aphidoidea</taxon>
        <taxon>Aphididae</taxon>
        <taxon>Aphidini</taxon>
        <taxon>Aphis</taxon>
        <taxon>Aphis</taxon>
    </lineage>
</organism>
<evidence type="ECO:0000313" key="7">
    <source>
        <dbReference type="EMBL" id="KAF0773099.1"/>
    </source>
</evidence>
<keyword evidence="1" id="KW-0433">Leucine-rich repeat</keyword>
<feature type="compositionally biased region" description="Basic and acidic residues" evidence="4">
    <location>
        <begin position="503"/>
        <end position="514"/>
    </location>
</feature>
<evidence type="ECO:0000256" key="1">
    <source>
        <dbReference type="ARBA" id="ARBA00022614"/>
    </source>
</evidence>
<feature type="compositionally biased region" description="Acidic residues" evidence="4">
    <location>
        <begin position="528"/>
        <end position="543"/>
    </location>
</feature>
<evidence type="ECO:0000256" key="6">
    <source>
        <dbReference type="SAM" id="SignalP"/>
    </source>
</evidence>
<keyword evidence="5" id="KW-1133">Transmembrane helix</keyword>
<dbReference type="GO" id="GO:0005886">
    <property type="term" value="C:plasma membrane"/>
    <property type="evidence" value="ECO:0007669"/>
    <property type="project" value="TreeGrafter"/>
</dbReference>
<dbReference type="Pfam" id="PF13855">
    <property type="entry name" value="LRR_8"/>
    <property type="match status" value="1"/>
</dbReference>
<dbReference type="EMBL" id="VUJU01000097">
    <property type="protein sequence ID" value="KAF0773099.1"/>
    <property type="molecule type" value="Genomic_DNA"/>
</dbReference>
<keyword evidence="3" id="KW-0677">Repeat</keyword>
<proteinExistence type="predicted"/>
<feature type="chain" id="PRO_5026306271" evidence="6">
    <location>
        <begin position="23"/>
        <end position="605"/>
    </location>
</feature>
<dbReference type="PANTHER" id="PTHR24369:SF210">
    <property type="entry name" value="CHAOPTIN-RELATED"/>
    <property type="match status" value="1"/>
</dbReference>
<feature type="region of interest" description="Disordered" evidence="4">
    <location>
        <begin position="503"/>
        <end position="547"/>
    </location>
</feature>
<dbReference type="SUPFAM" id="SSF52058">
    <property type="entry name" value="L domain-like"/>
    <property type="match status" value="1"/>
</dbReference>
<dbReference type="Proteomes" id="UP000478052">
    <property type="component" value="Unassembled WGS sequence"/>
</dbReference>